<dbReference type="Gene3D" id="3.70.10.10">
    <property type="match status" value="1"/>
</dbReference>
<evidence type="ECO:0000256" key="7">
    <source>
        <dbReference type="ARBA" id="ARBA00022705"/>
    </source>
</evidence>
<dbReference type="SUPFAM" id="SSF55979">
    <property type="entry name" value="DNA clamp"/>
    <property type="match status" value="3"/>
</dbReference>
<feature type="domain" description="DNA polymerase III beta sliding clamp central" evidence="12">
    <location>
        <begin position="129"/>
        <end position="248"/>
    </location>
</feature>
<evidence type="ECO:0000256" key="2">
    <source>
        <dbReference type="ARBA" id="ARBA00010752"/>
    </source>
</evidence>
<dbReference type="GO" id="GO:0006271">
    <property type="term" value="P:DNA strand elongation involved in DNA replication"/>
    <property type="evidence" value="ECO:0007669"/>
    <property type="project" value="TreeGrafter"/>
</dbReference>
<evidence type="ECO:0000256" key="9">
    <source>
        <dbReference type="ARBA" id="ARBA00023125"/>
    </source>
</evidence>
<dbReference type="InterPro" id="IPR001001">
    <property type="entry name" value="DNA_polIII_beta"/>
</dbReference>
<accession>A0A7C5ES13</accession>
<dbReference type="GO" id="GO:0003887">
    <property type="term" value="F:DNA-directed DNA polymerase activity"/>
    <property type="evidence" value="ECO:0007669"/>
    <property type="project" value="UniProtKB-UniRule"/>
</dbReference>
<keyword evidence="4 10" id="KW-0963">Cytoplasm</keyword>
<dbReference type="AlphaFoldDB" id="A0A7C5ES13"/>
<comment type="subunit">
    <text evidence="10">Forms a ring-shaped head-to-tail homodimer around DNA.</text>
</comment>
<dbReference type="Gene3D" id="3.10.150.10">
    <property type="entry name" value="DNA Polymerase III, subunit A, domain 2"/>
    <property type="match status" value="1"/>
</dbReference>
<protein>
    <recommendedName>
        <fullName evidence="3 10">Beta sliding clamp</fullName>
    </recommendedName>
</protein>
<dbReference type="GO" id="GO:0003677">
    <property type="term" value="F:DNA binding"/>
    <property type="evidence" value="ECO:0007669"/>
    <property type="project" value="UniProtKB-UniRule"/>
</dbReference>
<dbReference type="PANTHER" id="PTHR30478:SF0">
    <property type="entry name" value="BETA SLIDING CLAMP"/>
    <property type="match status" value="1"/>
</dbReference>
<proteinExistence type="inferred from homology"/>
<evidence type="ECO:0000256" key="5">
    <source>
        <dbReference type="ARBA" id="ARBA00022679"/>
    </source>
</evidence>
<evidence type="ECO:0000259" key="11">
    <source>
        <dbReference type="Pfam" id="PF00712"/>
    </source>
</evidence>
<dbReference type="GO" id="GO:0005737">
    <property type="term" value="C:cytoplasm"/>
    <property type="evidence" value="ECO:0007669"/>
    <property type="project" value="UniProtKB-SubCell"/>
</dbReference>
<dbReference type="InterPro" id="IPR022637">
    <property type="entry name" value="DNA_polIII_beta_cen"/>
</dbReference>
<organism evidence="14">
    <name type="scientific">Desulfobacca acetoxidans</name>
    <dbReference type="NCBI Taxonomy" id="60893"/>
    <lineage>
        <taxon>Bacteria</taxon>
        <taxon>Pseudomonadati</taxon>
        <taxon>Thermodesulfobacteriota</taxon>
        <taxon>Desulfobaccia</taxon>
        <taxon>Desulfobaccales</taxon>
        <taxon>Desulfobaccaceae</taxon>
        <taxon>Desulfobacca</taxon>
    </lineage>
</organism>
<dbReference type="Pfam" id="PF00712">
    <property type="entry name" value="DNA_pol3_beta"/>
    <property type="match status" value="1"/>
</dbReference>
<evidence type="ECO:0000256" key="3">
    <source>
        <dbReference type="ARBA" id="ARBA00021035"/>
    </source>
</evidence>
<evidence type="ECO:0000256" key="8">
    <source>
        <dbReference type="ARBA" id="ARBA00022932"/>
    </source>
</evidence>
<dbReference type="InterPro" id="IPR022635">
    <property type="entry name" value="DNA_polIII_beta_C"/>
</dbReference>
<keyword evidence="5 10" id="KW-0808">Transferase</keyword>
<dbReference type="NCBIfam" id="TIGR00663">
    <property type="entry name" value="dnan"/>
    <property type="match status" value="1"/>
</dbReference>
<dbReference type="Pfam" id="PF02768">
    <property type="entry name" value="DNA_pol3_beta_3"/>
    <property type="match status" value="1"/>
</dbReference>
<dbReference type="InterPro" id="IPR046938">
    <property type="entry name" value="DNA_clamp_sf"/>
</dbReference>
<evidence type="ECO:0000256" key="10">
    <source>
        <dbReference type="PIRNR" id="PIRNR000804"/>
    </source>
</evidence>
<evidence type="ECO:0000259" key="12">
    <source>
        <dbReference type="Pfam" id="PF02767"/>
    </source>
</evidence>
<sequence length="376" mass="42184">MHIQMAREVLVRAVGRTLGVVDRRSNMAILSHFLLEAKNGQVVIAATDLEVSFRGVYPAEVLEPGALTLPAHYVHNLIKELPGELLDLTGTENSNVHIRVGQSHYQLLGLPADKFPPVPEIADIKLVAVDSALLKEMIEKTIFSVSADDLQYHLSGIFWERVEAQNGYHLRLVSSDGHRLTLIQRALPESEEFAIEEGILIPRKGVAEISRLLGEEERVGLGLSKKSLALKADQKFLFIRLLEKKFPDYRRIIPESFAYRFALSRTGLLENIRRISLLSTERFRGVILTLGTETLEASFHNPEVGEGREVMPLILERGDPTALPIQIGFNARYLLEPLAAMTGETVFLELNDKDRPCRLMSQEDPDYFGIIMPMSL</sequence>
<evidence type="ECO:0000313" key="14">
    <source>
        <dbReference type="EMBL" id="HGZ12423.1"/>
    </source>
</evidence>
<keyword evidence="8 10" id="KW-0239">DNA-directed DNA polymerase</keyword>
<dbReference type="PANTHER" id="PTHR30478">
    <property type="entry name" value="DNA POLYMERASE III SUBUNIT BETA"/>
    <property type="match status" value="1"/>
</dbReference>
<feature type="domain" description="DNA polymerase III beta sliding clamp C-terminal" evidence="13">
    <location>
        <begin position="250"/>
        <end position="374"/>
    </location>
</feature>
<evidence type="ECO:0000259" key="13">
    <source>
        <dbReference type="Pfam" id="PF02768"/>
    </source>
</evidence>
<comment type="subcellular location">
    <subcellularLocation>
        <location evidence="1 10">Cytoplasm</location>
    </subcellularLocation>
</comment>
<feature type="domain" description="DNA polymerase III beta sliding clamp N-terminal" evidence="11">
    <location>
        <begin position="1"/>
        <end position="118"/>
    </location>
</feature>
<evidence type="ECO:0000256" key="4">
    <source>
        <dbReference type="ARBA" id="ARBA00022490"/>
    </source>
</evidence>
<keyword evidence="7 10" id="KW-0235">DNA replication</keyword>
<dbReference type="Pfam" id="PF02767">
    <property type="entry name" value="DNA_pol3_beta_2"/>
    <property type="match status" value="1"/>
</dbReference>
<dbReference type="EMBL" id="DTKJ01000061">
    <property type="protein sequence ID" value="HGZ12423.1"/>
    <property type="molecule type" value="Genomic_DNA"/>
</dbReference>
<dbReference type="CDD" id="cd00140">
    <property type="entry name" value="beta_clamp"/>
    <property type="match status" value="1"/>
</dbReference>
<dbReference type="InterPro" id="IPR022634">
    <property type="entry name" value="DNA_polIII_beta_N"/>
</dbReference>
<dbReference type="GO" id="GO:0009360">
    <property type="term" value="C:DNA polymerase III complex"/>
    <property type="evidence" value="ECO:0007669"/>
    <property type="project" value="InterPro"/>
</dbReference>
<comment type="function">
    <text evidence="10">Confers DNA tethering and processivity to DNA polymerases and other proteins. Acts as a clamp, forming a ring around DNA (a reaction catalyzed by the clamp-loading complex) which diffuses in an ATP-independent manner freely and bidirectionally along dsDNA. Initially characterized for its ability to contact the catalytic subunit of DNA polymerase III (Pol III), a complex, multichain enzyme responsible for most of the replicative synthesis in bacteria; Pol III exhibits 3'-5' exonuclease proofreading activity. The beta chain is required for initiation of replication as well as for processivity of DNA replication.</text>
</comment>
<evidence type="ECO:0000256" key="1">
    <source>
        <dbReference type="ARBA" id="ARBA00004496"/>
    </source>
</evidence>
<comment type="caution">
    <text evidence="14">The sequence shown here is derived from an EMBL/GenBank/DDBJ whole genome shotgun (WGS) entry which is preliminary data.</text>
</comment>
<dbReference type="PIRSF" id="PIRSF000804">
    <property type="entry name" value="DNA_pol_III_b"/>
    <property type="match status" value="1"/>
</dbReference>
<dbReference type="SMART" id="SM00480">
    <property type="entry name" value="POL3Bc"/>
    <property type="match status" value="1"/>
</dbReference>
<evidence type="ECO:0000256" key="6">
    <source>
        <dbReference type="ARBA" id="ARBA00022695"/>
    </source>
</evidence>
<keyword evidence="9" id="KW-0238">DNA-binding</keyword>
<keyword evidence="6 10" id="KW-0548">Nucleotidyltransferase</keyword>
<gene>
    <name evidence="14" type="primary">dnaN</name>
    <name evidence="14" type="ORF">ENW48_09410</name>
</gene>
<comment type="similarity">
    <text evidence="2 10">Belongs to the beta sliding clamp family.</text>
</comment>
<dbReference type="GO" id="GO:0008408">
    <property type="term" value="F:3'-5' exonuclease activity"/>
    <property type="evidence" value="ECO:0007669"/>
    <property type="project" value="InterPro"/>
</dbReference>
<reference evidence="14" key="1">
    <citation type="journal article" date="2020" name="mSystems">
        <title>Genome- and Community-Level Interaction Insights into Carbon Utilization and Element Cycling Functions of Hydrothermarchaeota in Hydrothermal Sediment.</title>
        <authorList>
            <person name="Zhou Z."/>
            <person name="Liu Y."/>
            <person name="Xu W."/>
            <person name="Pan J."/>
            <person name="Luo Z.H."/>
            <person name="Li M."/>
        </authorList>
    </citation>
    <scope>NUCLEOTIDE SEQUENCE [LARGE SCALE GENOMIC DNA]</scope>
    <source>
        <strain evidence="14">SpSt-853</strain>
    </source>
</reference>
<name>A0A7C5ES13_9BACT</name>